<dbReference type="InterPro" id="IPR043726">
    <property type="entry name" value="LiaI-LiaF-like_TM1"/>
</dbReference>
<feature type="transmembrane region" description="Helical" evidence="1">
    <location>
        <begin position="58"/>
        <end position="76"/>
    </location>
</feature>
<evidence type="ECO:0000256" key="1">
    <source>
        <dbReference type="SAM" id="Phobius"/>
    </source>
</evidence>
<evidence type="ECO:0000313" key="4">
    <source>
        <dbReference type="Proteomes" id="UP000053091"/>
    </source>
</evidence>
<protein>
    <recommendedName>
        <fullName evidence="2">LiaI-LiaF-like transmembrane region domain-containing protein</fullName>
    </recommendedName>
</protein>
<keyword evidence="1" id="KW-1133">Transmembrane helix</keyword>
<evidence type="ECO:0000259" key="2">
    <source>
        <dbReference type="Pfam" id="PF18917"/>
    </source>
</evidence>
<gene>
    <name evidence="3" type="ORF">TBC1_111770</name>
</gene>
<sequence length="318" mass="36368">MSYRKIFWGVILVMIGTLFILKNIGMIYFDWLTIWRLWPLILILWGISLIPVKDYLKLIFSVLAIAISVFLVNRYDRTGYYSFGWRDSDREYRHSWRDDSNWDDSEQTQELYQEYDSAISRVELKLEAAAGDFRLNDTAPSDKLLTFFKQGTVGNYSMTSRNDSSKMFIELKINESNIRFKNKGNRVKLGLHTQPVWDFDFDIGAASIDFDLSDYKVGHLDLDGGASSIELKLGDLNDYTSVNIEAGAASIDVRLPESVGAQLKTETALTSRNFPGFKKIRNGLYRTDNYESAVKKIDLEIDAAVSSLDVIRYDADGE</sequence>
<evidence type="ECO:0000313" key="3">
    <source>
        <dbReference type="EMBL" id="GAP43614.1"/>
    </source>
</evidence>
<proteinExistence type="predicted"/>
<keyword evidence="1" id="KW-0812">Transmembrane</keyword>
<organism evidence="3">
    <name type="scientific">Lentimicrobium saccharophilum</name>
    <dbReference type="NCBI Taxonomy" id="1678841"/>
    <lineage>
        <taxon>Bacteria</taxon>
        <taxon>Pseudomonadati</taxon>
        <taxon>Bacteroidota</taxon>
        <taxon>Bacteroidia</taxon>
        <taxon>Bacteroidales</taxon>
        <taxon>Lentimicrobiaceae</taxon>
        <taxon>Lentimicrobium</taxon>
    </lineage>
</organism>
<dbReference type="STRING" id="1678841.TBC1_111770"/>
<accession>A0A0S7C0Q8</accession>
<dbReference type="OrthoDB" id="941984at2"/>
<keyword evidence="1" id="KW-0472">Membrane</keyword>
<dbReference type="Pfam" id="PF18917">
    <property type="entry name" value="LiaI-LiaF-like_TM1"/>
    <property type="match status" value="1"/>
</dbReference>
<feature type="transmembrane region" description="Helical" evidence="1">
    <location>
        <begin position="6"/>
        <end position="21"/>
    </location>
</feature>
<dbReference type="AlphaFoldDB" id="A0A0S7C0Q8"/>
<dbReference type="RefSeq" id="WP_062041006.1">
    <property type="nucleotide sequence ID" value="NZ_DF968182.1"/>
</dbReference>
<feature type="domain" description="LiaI-LiaF-like transmembrane region" evidence="2">
    <location>
        <begin position="6"/>
        <end position="50"/>
    </location>
</feature>
<dbReference type="Proteomes" id="UP000053091">
    <property type="component" value="Unassembled WGS sequence"/>
</dbReference>
<feature type="transmembrane region" description="Helical" evidence="1">
    <location>
        <begin position="33"/>
        <end position="52"/>
    </location>
</feature>
<reference evidence="3" key="1">
    <citation type="journal article" date="2015" name="Genome Announc.">
        <title>Draft Genome Sequence of Bacteroidales Strain TBC1, a Novel Isolate from a Methanogenic Wastewater Treatment System.</title>
        <authorList>
            <person name="Tourlousse D.M."/>
            <person name="Matsuura N."/>
            <person name="Sun L."/>
            <person name="Toyonaga M."/>
            <person name="Kuroda K."/>
            <person name="Ohashi A."/>
            <person name="Cruz R."/>
            <person name="Yamaguchi T."/>
            <person name="Sekiguchi Y."/>
        </authorList>
    </citation>
    <scope>NUCLEOTIDE SEQUENCE [LARGE SCALE GENOMIC DNA]</scope>
    <source>
        <strain evidence="3">TBC1</strain>
    </source>
</reference>
<keyword evidence="4" id="KW-1185">Reference proteome</keyword>
<dbReference type="EMBL" id="DF968182">
    <property type="protein sequence ID" value="GAP43614.1"/>
    <property type="molecule type" value="Genomic_DNA"/>
</dbReference>
<name>A0A0S7C0Q8_9BACT</name>